<feature type="region of interest" description="Disordered" evidence="1">
    <location>
        <begin position="1"/>
        <end position="77"/>
    </location>
</feature>
<organism evidence="2 3">
    <name type="scientific">Lactuca saligna</name>
    <name type="common">Willowleaf lettuce</name>
    <dbReference type="NCBI Taxonomy" id="75948"/>
    <lineage>
        <taxon>Eukaryota</taxon>
        <taxon>Viridiplantae</taxon>
        <taxon>Streptophyta</taxon>
        <taxon>Embryophyta</taxon>
        <taxon>Tracheophyta</taxon>
        <taxon>Spermatophyta</taxon>
        <taxon>Magnoliopsida</taxon>
        <taxon>eudicotyledons</taxon>
        <taxon>Gunneridae</taxon>
        <taxon>Pentapetalae</taxon>
        <taxon>asterids</taxon>
        <taxon>campanulids</taxon>
        <taxon>Asterales</taxon>
        <taxon>Asteraceae</taxon>
        <taxon>Cichorioideae</taxon>
        <taxon>Cichorieae</taxon>
        <taxon>Lactucinae</taxon>
        <taxon>Lactuca</taxon>
    </lineage>
</organism>
<sequence length="275" mass="30620">MQAIIDEADKPKKGGQNEPLAPKRRKFKNPTRKTKSPTLSKIEHSQSDTQSEICNEEEEPVRNEEEEPVHNEDEELVHNEGVTSNPESIIPLFIPLFTNSIAPPTTSETPLVSVNAYDAGAGASGFTYTHISPPISPLSEDDSYTIYRDGEDNLAGFTFIPFTIKTEIKSLVKTLTKEHTTNIEKMNKAVNDSTDVFNKTTEKVDKLISDAIVFMNNFQTSFESNTAKANEAISNIGSSLKAEREKLQEVRAGITSDHEEFKSPLLLKFPSFKKI</sequence>
<feature type="compositionally biased region" description="Basic residues" evidence="1">
    <location>
        <begin position="22"/>
        <end position="35"/>
    </location>
</feature>
<feature type="compositionally biased region" description="Basic and acidic residues" evidence="1">
    <location>
        <begin position="60"/>
        <end position="71"/>
    </location>
</feature>
<evidence type="ECO:0000313" key="3">
    <source>
        <dbReference type="Proteomes" id="UP001177003"/>
    </source>
</evidence>
<keyword evidence="3" id="KW-1185">Reference proteome</keyword>
<evidence type="ECO:0000256" key="1">
    <source>
        <dbReference type="SAM" id="MobiDB-lite"/>
    </source>
</evidence>
<dbReference type="Proteomes" id="UP001177003">
    <property type="component" value="Chromosome 9"/>
</dbReference>
<dbReference type="EMBL" id="OX465085">
    <property type="protein sequence ID" value="CAI9301850.1"/>
    <property type="molecule type" value="Genomic_DNA"/>
</dbReference>
<proteinExistence type="predicted"/>
<protein>
    <submittedName>
        <fullName evidence="2">Uncharacterized protein</fullName>
    </submittedName>
</protein>
<name>A0AA35ZZL0_LACSI</name>
<dbReference type="AlphaFoldDB" id="A0AA35ZZL0"/>
<reference evidence="2" key="1">
    <citation type="submission" date="2023-04" db="EMBL/GenBank/DDBJ databases">
        <authorList>
            <person name="Vijverberg K."/>
            <person name="Xiong W."/>
            <person name="Schranz E."/>
        </authorList>
    </citation>
    <scope>NUCLEOTIDE SEQUENCE</scope>
</reference>
<gene>
    <name evidence="2" type="ORF">LSALG_LOCUS40370</name>
</gene>
<accession>A0AA35ZZL0</accession>
<evidence type="ECO:0000313" key="2">
    <source>
        <dbReference type="EMBL" id="CAI9301850.1"/>
    </source>
</evidence>